<dbReference type="InterPro" id="IPR025588">
    <property type="entry name" value="YcxB-like_C"/>
</dbReference>
<sequence length="167" mass="18984">MRVKADITREDYWNFNKYAIFNVPYVRTTFILSALILPIVVLVIELLKNLSPSVIVVSMPVSTAAGFLLMIYITKKQAMGLPDKKEGLIGEHIFEIGKSGFKEITSVNRGSVSWNGVKSIMENEEYIFIFKDKMMGHIIPKRAFSSPEEAKEFYNKAISLWEAGKKK</sequence>
<comment type="caution">
    <text evidence="3">The sequence shown here is derived from an EMBL/GenBank/DDBJ whole genome shotgun (WGS) entry which is preliminary data.</text>
</comment>
<accession>A0A4R7KPW8</accession>
<keyword evidence="1" id="KW-1133">Transmembrane helix</keyword>
<organism evidence="3 4">
    <name type="scientific">Fonticella tunisiensis</name>
    <dbReference type="NCBI Taxonomy" id="1096341"/>
    <lineage>
        <taxon>Bacteria</taxon>
        <taxon>Bacillati</taxon>
        <taxon>Bacillota</taxon>
        <taxon>Clostridia</taxon>
        <taxon>Eubacteriales</taxon>
        <taxon>Clostridiaceae</taxon>
        <taxon>Fonticella</taxon>
    </lineage>
</organism>
<dbReference type="Pfam" id="PF14317">
    <property type="entry name" value="YcxB"/>
    <property type="match status" value="1"/>
</dbReference>
<proteinExistence type="predicted"/>
<reference evidence="3 4" key="1">
    <citation type="submission" date="2019-03" db="EMBL/GenBank/DDBJ databases">
        <title>Genomic Encyclopedia of Type Strains, Phase IV (KMG-IV): sequencing the most valuable type-strain genomes for metagenomic binning, comparative biology and taxonomic classification.</title>
        <authorList>
            <person name="Goeker M."/>
        </authorList>
    </citation>
    <scope>NUCLEOTIDE SEQUENCE [LARGE SCALE GENOMIC DNA]</scope>
    <source>
        <strain evidence="3 4">DSM 24455</strain>
    </source>
</reference>
<feature type="transmembrane region" description="Helical" evidence="1">
    <location>
        <begin position="53"/>
        <end position="74"/>
    </location>
</feature>
<evidence type="ECO:0000259" key="2">
    <source>
        <dbReference type="Pfam" id="PF14317"/>
    </source>
</evidence>
<feature type="transmembrane region" description="Helical" evidence="1">
    <location>
        <begin position="25"/>
        <end position="47"/>
    </location>
</feature>
<evidence type="ECO:0000313" key="4">
    <source>
        <dbReference type="Proteomes" id="UP000295325"/>
    </source>
</evidence>
<protein>
    <submittedName>
        <fullName evidence="3">YcxB-like protein</fullName>
    </submittedName>
</protein>
<dbReference type="RefSeq" id="WP_133628346.1">
    <property type="nucleotide sequence ID" value="NZ_SOAZ01000012.1"/>
</dbReference>
<dbReference type="OrthoDB" id="1496204at2"/>
<keyword evidence="4" id="KW-1185">Reference proteome</keyword>
<feature type="domain" description="YcxB-like C-terminal" evidence="2">
    <location>
        <begin position="97"/>
        <end position="155"/>
    </location>
</feature>
<gene>
    <name evidence="3" type="ORF">EDD71_11281</name>
</gene>
<evidence type="ECO:0000313" key="3">
    <source>
        <dbReference type="EMBL" id="TDT57299.1"/>
    </source>
</evidence>
<evidence type="ECO:0000256" key="1">
    <source>
        <dbReference type="SAM" id="Phobius"/>
    </source>
</evidence>
<dbReference type="AlphaFoldDB" id="A0A4R7KPW8"/>
<keyword evidence="1" id="KW-0472">Membrane</keyword>
<dbReference type="EMBL" id="SOAZ01000012">
    <property type="protein sequence ID" value="TDT57299.1"/>
    <property type="molecule type" value="Genomic_DNA"/>
</dbReference>
<keyword evidence="1" id="KW-0812">Transmembrane</keyword>
<dbReference type="Proteomes" id="UP000295325">
    <property type="component" value="Unassembled WGS sequence"/>
</dbReference>
<name>A0A4R7KPW8_9CLOT</name>